<comment type="subcellular location">
    <subcellularLocation>
        <location evidence="2">Mitochondrion inner membrane</location>
        <topology evidence="2">Peripheral membrane protein</topology>
    </subcellularLocation>
    <subcellularLocation>
        <location evidence="1">Mitochondrion matrix</location>
        <location evidence="1">Mitochondrion nucleoid</location>
    </subcellularLocation>
</comment>
<proteinExistence type="predicted"/>
<evidence type="ECO:0000256" key="3">
    <source>
        <dbReference type="ARBA" id="ARBA00022741"/>
    </source>
</evidence>
<name>A0A2B4SSN1_STYPI</name>
<keyword evidence="3" id="KW-0547">Nucleotide-binding</keyword>
<evidence type="ECO:0000256" key="9">
    <source>
        <dbReference type="ARBA" id="ARBA00023121"/>
    </source>
</evidence>
<dbReference type="GO" id="GO:0043139">
    <property type="term" value="F:5'-3' DNA helicase activity"/>
    <property type="evidence" value="ECO:0007669"/>
    <property type="project" value="UniProtKB-EC"/>
</dbReference>
<evidence type="ECO:0000256" key="10">
    <source>
        <dbReference type="ARBA" id="ARBA00023128"/>
    </source>
</evidence>
<protein>
    <recommendedName>
        <fullName evidence="14">DNA 5'-3' helicase</fullName>
        <ecNumber evidence="14">5.6.2.3</ecNumber>
    </recommendedName>
    <alternativeName>
        <fullName evidence="16">Twinkle protein, mitochondrial</fullName>
    </alternativeName>
</protein>
<evidence type="ECO:0000256" key="6">
    <source>
        <dbReference type="ARBA" id="ARBA00022806"/>
    </source>
</evidence>
<evidence type="ECO:0000256" key="14">
    <source>
        <dbReference type="ARBA" id="ARBA00044969"/>
    </source>
</evidence>
<sequence>MIQSFNRVVSFPLWNKLAKNGKSAWNSCRTCCTWLAFHQQFESQLFNSSSTTWVDVGTTFTSRIRKRMLHTLPGDFGEQLPSLKQIEHFLTSRKLVFEHGHTSLIGSCPLCASKARNKKEKGPARTLYINKTTGSHFCKNCELSGTWSQFKKIHEGNISQEARKFSSNSDHLESNSDLARKVWEKSTSLAECDHHTWEKFINHFSVKELRRDVLEKFQVRFVEHEFKEQNGKTRNYDCVLFPWFDISKETVKGIKLVKLGSDSSDSSIAIEPRQGFLGLFGWNTVDSEAKEVVLTSNEFDAIAVSQSTSYLAISLPMGTNSLPLEVLPQLEQFEKIILWFGNDVFSRHAANQFSKKLNLKRCFLFRPSDDKTPANALDALNLGYDLTSLISAAQPISHEKITTFHQLRSEVFDQFVNAEQVAGVKWKRFPKLNNILKGLRRGEVTVFTGPTGAGKTTLLSEMSLDLCMQGVNTLWGSFEIRNVRLAKMMMCQYSGLNLERNVEQFHYWADKFEMLPMYFMCFYGAQNINTVIETMSHAAYVYDIEHVIVDNLQFMTSYLSRGDDRFSAQNHVISALRNFASTRNVHVTLVIHPRKENDDVELQTASIFGTAKASQEADNVVILQSKKGAANKYLQVTKNRFDGVLGRVPLDFVRESLSMSGFGKTQSSTNTTDRNRRLPEKLNATRVAADVNIVKFSAPRIVGAQKSIQRNGVSPRTVSSAIADENNLVVASDEVTRNAKYKRKMNDESNHNDKVMEIEKTSDVISEEKKETVQKAVKKILSGTRLYTKAVNSPRNNTGVGKSTWTRFLTQPRN</sequence>
<organism evidence="18 19">
    <name type="scientific">Stylophora pistillata</name>
    <name type="common">Smooth cauliflower coral</name>
    <dbReference type="NCBI Taxonomy" id="50429"/>
    <lineage>
        <taxon>Eukaryota</taxon>
        <taxon>Metazoa</taxon>
        <taxon>Cnidaria</taxon>
        <taxon>Anthozoa</taxon>
        <taxon>Hexacorallia</taxon>
        <taxon>Scleractinia</taxon>
        <taxon>Astrocoeniina</taxon>
        <taxon>Pocilloporidae</taxon>
        <taxon>Stylophora</taxon>
    </lineage>
</organism>
<dbReference type="SUPFAM" id="SSF52540">
    <property type="entry name" value="P-loop containing nucleoside triphosphate hydrolases"/>
    <property type="match status" value="1"/>
</dbReference>
<keyword evidence="9" id="KW-0446">Lipid-binding</keyword>
<keyword evidence="7" id="KW-0067">ATP-binding</keyword>
<comment type="catalytic activity">
    <reaction evidence="15">
        <text>ATP + H2O = ADP + phosphate + H(+)</text>
        <dbReference type="Rhea" id="RHEA:13065"/>
        <dbReference type="ChEBI" id="CHEBI:15377"/>
        <dbReference type="ChEBI" id="CHEBI:15378"/>
        <dbReference type="ChEBI" id="CHEBI:30616"/>
        <dbReference type="ChEBI" id="CHEBI:43474"/>
        <dbReference type="ChEBI" id="CHEBI:456216"/>
        <dbReference type="EC" id="5.6.2.3"/>
    </reaction>
</comment>
<evidence type="ECO:0000256" key="5">
    <source>
        <dbReference type="ARBA" id="ARBA00022801"/>
    </source>
</evidence>
<evidence type="ECO:0000256" key="15">
    <source>
        <dbReference type="ARBA" id="ARBA00048954"/>
    </source>
</evidence>
<dbReference type="AlphaFoldDB" id="A0A2B4SSN1"/>
<dbReference type="GO" id="GO:0042645">
    <property type="term" value="C:mitochondrial nucleoid"/>
    <property type="evidence" value="ECO:0007669"/>
    <property type="project" value="UniProtKB-SubCell"/>
</dbReference>
<feature type="domain" description="SF4 helicase" evidence="17">
    <location>
        <begin position="418"/>
        <end position="666"/>
    </location>
</feature>
<dbReference type="EC" id="5.6.2.3" evidence="14"/>
<keyword evidence="5" id="KW-0378">Hydrolase</keyword>
<dbReference type="GO" id="GO:0003697">
    <property type="term" value="F:single-stranded DNA binding"/>
    <property type="evidence" value="ECO:0007669"/>
    <property type="project" value="InterPro"/>
</dbReference>
<evidence type="ECO:0000256" key="12">
    <source>
        <dbReference type="ARBA" id="ARBA00023235"/>
    </source>
</evidence>
<evidence type="ECO:0000256" key="7">
    <source>
        <dbReference type="ARBA" id="ARBA00022840"/>
    </source>
</evidence>
<dbReference type="CDD" id="cd01122">
    <property type="entry name" value="Twinkle_C"/>
    <property type="match status" value="1"/>
</dbReference>
<evidence type="ECO:0000256" key="4">
    <source>
        <dbReference type="ARBA" id="ARBA00022792"/>
    </source>
</evidence>
<gene>
    <name evidence="18" type="primary">PEO1</name>
    <name evidence="18" type="ORF">AWC38_SpisGene3550</name>
</gene>
<keyword evidence="12" id="KW-0413">Isomerase</keyword>
<dbReference type="CDD" id="cd01029">
    <property type="entry name" value="TOPRIM_primases"/>
    <property type="match status" value="1"/>
</dbReference>
<dbReference type="GO" id="GO:0005743">
    <property type="term" value="C:mitochondrial inner membrane"/>
    <property type="evidence" value="ECO:0007669"/>
    <property type="project" value="UniProtKB-SubCell"/>
</dbReference>
<keyword evidence="6" id="KW-0347">Helicase</keyword>
<dbReference type="PANTHER" id="PTHR12873">
    <property type="entry name" value="T7-LIKE MITOCHONDRIAL DNA HELICASE"/>
    <property type="match status" value="1"/>
</dbReference>
<dbReference type="PANTHER" id="PTHR12873:SF0">
    <property type="entry name" value="TWINKLE MTDNA HELICASE"/>
    <property type="match status" value="1"/>
</dbReference>
<accession>A0A2B4SSN1</accession>
<evidence type="ECO:0000313" key="18">
    <source>
        <dbReference type="EMBL" id="PFX31608.1"/>
    </source>
</evidence>
<dbReference type="InterPro" id="IPR007694">
    <property type="entry name" value="DNA_helicase_DnaB-like_C"/>
</dbReference>
<keyword evidence="13" id="KW-1135">Mitochondrion nucleoid</keyword>
<dbReference type="GO" id="GO:0006264">
    <property type="term" value="P:mitochondrial DNA replication"/>
    <property type="evidence" value="ECO:0007669"/>
    <property type="project" value="TreeGrafter"/>
</dbReference>
<keyword evidence="4" id="KW-0999">Mitochondrion inner membrane</keyword>
<dbReference type="STRING" id="50429.A0A2B4SSN1"/>
<dbReference type="Gene3D" id="3.40.50.300">
    <property type="entry name" value="P-loop containing nucleotide triphosphate hydrolases"/>
    <property type="match status" value="1"/>
</dbReference>
<dbReference type="SUPFAM" id="SSF56731">
    <property type="entry name" value="DNA primase core"/>
    <property type="match status" value="1"/>
</dbReference>
<dbReference type="OrthoDB" id="275278at2759"/>
<keyword evidence="8" id="KW-0809">Transit peptide</keyword>
<reference evidence="19" key="1">
    <citation type="journal article" date="2017" name="bioRxiv">
        <title>Comparative analysis of the genomes of Stylophora pistillata and Acropora digitifera provides evidence for extensive differences between species of corals.</title>
        <authorList>
            <person name="Voolstra C.R."/>
            <person name="Li Y."/>
            <person name="Liew Y.J."/>
            <person name="Baumgarten S."/>
            <person name="Zoccola D."/>
            <person name="Flot J.-F."/>
            <person name="Tambutte S."/>
            <person name="Allemand D."/>
            <person name="Aranda M."/>
        </authorList>
    </citation>
    <scope>NUCLEOTIDE SEQUENCE [LARGE SCALE GENOMIC DNA]</scope>
</reference>
<keyword evidence="10" id="KW-0496">Mitochondrion</keyword>
<dbReference type="Pfam" id="PF13481">
    <property type="entry name" value="AAA_25"/>
    <property type="match status" value="1"/>
</dbReference>
<keyword evidence="11" id="KW-0472">Membrane</keyword>
<dbReference type="EMBL" id="LSMT01000033">
    <property type="protein sequence ID" value="PFX31608.1"/>
    <property type="molecule type" value="Genomic_DNA"/>
</dbReference>
<evidence type="ECO:0000256" key="2">
    <source>
        <dbReference type="ARBA" id="ARBA00004637"/>
    </source>
</evidence>
<keyword evidence="19" id="KW-1185">Reference proteome</keyword>
<evidence type="ECO:0000256" key="11">
    <source>
        <dbReference type="ARBA" id="ARBA00023136"/>
    </source>
</evidence>
<dbReference type="GO" id="GO:0016787">
    <property type="term" value="F:hydrolase activity"/>
    <property type="evidence" value="ECO:0007669"/>
    <property type="project" value="UniProtKB-KW"/>
</dbReference>
<evidence type="ECO:0000256" key="1">
    <source>
        <dbReference type="ARBA" id="ARBA00004436"/>
    </source>
</evidence>
<evidence type="ECO:0000259" key="17">
    <source>
        <dbReference type="PROSITE" id="PS51199"/>
    </source>
</evidence>
<dbReference type="InterPro" id="IPR034154">
    <property type="entry name" value="TOPRIM_DnaG/twinkle"/>
</dbReference>
<evidence type="ECO:0000256" key="8">
    <source>
        <dbReference type="ARBA" id="ARBA00022946"/>
    </source>
</evidence>
<dbReference type="FunFam" id="3.40.50.300:FF:000845">
    <property type="entry name" value="Mitochondrial helicase twinkle"/>
    <property type="match status" value="1"/>
</dbReference>
<dbReference type="Proteomes" id="UP000225706">
    <property type="component" value="Unassembled WGS sequence"/>
</dbReference>
<dbReference type="PROSITE" id="PS51199">
    <property type="entry name" value="SF4_HELICASE"/>
    <property type="match status" value="1"/>
</dbReference>
<dbReference type="InterPro" id="IPR027032">
    <property type="entry name" value="Twinkle-like"/>
</dbReference>
<dbReference type="GO" id="GO:0005524">
    <property type="term" value="F:ATP binding"/>
    <property type="evidence" value="ECO:0007669"/>
    <property type="project" value="UniProtKB-KW"/>
</dbReference>
<dbReference type="InterPro" id="IPR027417">
    <property type="entry name" value="P-loop_NTPase"/>
</dbReference>
<dbReference type="GO" id="GO:0008289">
    <property type="term" value="F:lipid binding"/>
    <property type="evidence" value="ECO:0007669"/>
    <property type="project" value="UniProtKB-KW"/>
</dbReference>
<evidence type="ECO:0000313" key="19">
    <source>
        <dbReference type="Proteomes" id="UP000225706"/>
    </source>
</evidence>
<evidence type="ECO:0000256" key="16">
    <source>
        <dbReference type="ARBA" id="ARBA00075597"/>
    </source>
</evidence>
<comment type="caution">
    <text evidence="18">The sequence shown here is derived from an EMBL/GenBank/DDBJ whole genome shotgun (WGS) entry which is preliminary data.</text>
</comment>
<evidence type="ECO:0000256" key="13">
    <source>
        <dbReference type="ARBA" id="ARBA00023271"/>
    </source>
</evidence>
<dbReference type="Gene3D" id="3.40.1360.10">
    <property type="match status" value="1"/>
</dbReference>